<sequence length="116" mass="13942">MTQKTFTLVINGYEYEVPYWTFPWIRRAFGMLHEGGVPLNLRIPETSDLWLHHGDDVEFIFDDPRDPEIPENLTYNEQIRLEDITEGDRRYGHRVLDVSDDKGNPIFWEWDDPKFR</sequence>
<evidence type="ECO:0000313" key="2">
    <source>
        <dbReference type="Proteomes" id="UP000581408"/>
    </source>
</evidence>
<protein>
    <submittedName>
        <fullName evidence="1">Uncharacterized protein</fullName>
    </submittedName>
</protein>
<dbReference type="AlphaFoldDB" id="A0A838CF08"/>
<dbReference type="RefSeq" id="WP_181193745.1">
    <property type="nucleotide sequence ID" value="NZ_JABFEE010000001.1"/>
</dbReference>
<reference evidence="1 2" key="1">
    <citation type="submission" date="2020-05" db="EMBL/GenBank/DDBJ databases">
        <title>Descriptions of Corynebacterium xxxx sp. nov., Corynebacterium yyyy sp. nov. and Corynebacterium zzzz sp. nov.</title>
        <authorList>
            <person name="Zhang G."/>
        </authorList>
    </citation>
    <scope>NUCLEOTIDE SEQUENCE [LARGE SCALE GENOMIC DNA]</scope>
    <source>
        <strain evidence="2">zg-915</strain>
    </source>
</reference>
<dbReference type="EMBL" id="JABFEE010000001">
    <property type="protein sequence ID" value="MBA1834136.1"/>
    <property type="molecule type" value="Genomic_DNA"/>
</dbReference>
<name>A0A838CF08_9CORY</name>
<proteinExistence type="predicted"/>
<dbReference type="Proteomes" id="UP000581408">
    <property type="component" value="Unassembled WGS sequence"/>
</dbReference>
<gene>
    <name evidence="1" type="ORF">HMC16_00035</name>
</gene>
<organism evidence="1 2">
    <name type="scientific">Corynebacterium wankanglinii</name>
    <dbReference type="NCBI Taxonomy" id="2735136"/>
    <lineage>
        <taxon>Bacteria</taxon>
        <taxon>Bacillati</taxon>
        <taxon>Actinomycetota</taxon>
        <taxon>Actinomycetes</taxon>
        <taxon>Mycobacteriales</taxon>
        <taxon>Corynebacteriaceae</taxon>
        <taxon>Corynebacterium</taxon>
    </lineage>
</organism>
<comment type="caution">
    <text evidence="1">The sequence shown here is derived from an EMBL/GenBank/DDBJ whole genome shotgun (WGS) entry which is preliminary data.</text>
</comment>
<evidence type="ECO:0000313" key="1">
    <source>
        <dbReference type="EMBL" id="MBA1834136.1"/>
    </source>
</evidence>
<accession>A0A838CF08</accession>